<dbReference type="EMBL" id="JAHHHV010000052">
    <property type="protein sequence ID" value="MBW4465619.1"/>
    <property type="molecule type" value="Genomic_DNA"/>
</dbReference>
<protein>
    <submittedName>
        <fullName evidence="1">Uncharacterized protein</fullName>
    </submittedName>
</protein>
<sequence length="103" mass="11246">MQLVGLLAIGNCPVDAILIEPAFDEGNLATQQQLSQRVVLKRRGLPALESLLSSVASFDCAAELSSERSRMGRFRLIDWKSSFSVSSTSGYCHEAMKASPSRR</sequence>
<reference evidence="1" key="2">
    <citation type="journal article" date="2022" name="Microbiol. Resour. Announc.">
        <title>Metagenome Sequencing to Explore Phylogenomics of Terrestrial Cyanobacteria.</title>
        <authorList>
            <person name="Ward R.D."/>
            <person name="Stajich J.E."/>
            <person name="Johansen J.R."/>
            <person name="Huntemann M."/>
            <person name="Clum A."/>
            <person name="Foster B."/>
            <person name="Foster B."/>
            <person name="Roux S."/>
            <person name="Palaniappan K."/>
            <person name="Varghese N."/>
            <person name="Mukherjee S."/>
            <person name="Reddy T.B.K."/>
            <person name="Daum C."/>
            <person name="Copeland A."/>
            <person name="Chen I.A."/>
            <person name="Ivanova N.N."/>
            <person name="Kyrpides N.C."/>
            <person name="Shapiro N."/>
            <person name="Eloe-Fadrosh E.A."/>
            <person name="Pietrasiak N."/>
        </authorList>
    </citation>
    <scope>NUCLEOTIDE SEQUENCE</scope>
    <source>
        <strain evidence="1">GSE-TBD4-15B</strain>
    </source>
</reference>
<evidence type="ECO:0000313" key="1">
    <source>
        <dbReference type="EMBL" id="MBW4465619.1"/>
    </source>
</evidence>
<accession>A0A951PA66</accession>
<gene>
    <name evidence="1" type="ORF">KME07_09290</name>
</gene>
<reference evidence="1" key="1">
    <citation type="submission" date="2021-05" db="EMBL/GenBank/DDBJ databases">
        <authorList>
            <person name="Pietrasiak N."/>
            <person name="Ward R."/>
            <person name="Stajich J.E."/>
            <person name="Kurbessoian T."/>
        </authorList>
    </citation>
    <scope>NUCLEOTIDE SEQUENCE</scope>
    <source>
        <strain evidence="1">GSE-TBD4-15B</strain>
    </source>
</reference>
<organism evidence="1 2">
    <name type="scientific">Pegethrix bostrychoides GSE-TBD4-15B</name>
    <dbReference type="NCBI Taxonomy" id="2839662"/>
    <lineage>
        <taxon>Bacteria</taxon>
        <taxon>Bacillati</taxon>
        <taxon>Cyanobacteriota</taxon>
        <taxon>Cyanophyceae</taxon>
        <taxon>Oculatellales</taxon>
        <taxon>Oculatellaceae</taxon>
        <taxon>Pegethrix</taxon>
    </lineage>
</organism>
<evidence type="ECO:0000313" key="2">
    <source>
        <dbReference type="Proteomes" id="UP000707356"/>
    </source>
</evidence>
<name>A0A951PA66_9CYAN</name>
<dbReference type="AlphaFoldDB" id="A0A951PA66"/>
<dbReference type="Proteomes" id="UP000707356">
    <property type="component" value="Unassembled WGS sequence"/>
</dbReference>
<comment type="caution">
    <text evidence="1">The sequence shown here is derived from an EMBL/GenBank/DDBJ whole genome shotgun (WGS) entry which is preliminary data.</text>
</comment>
<proteinExistence type="predicted"/>